<reference evidence="1" key="1">
    <citation type="submission" date="2014-06" db="EMBL/GenBank/DDBJ databases">
        <title>Key roles for freshwater Actinobacteria revealed by deep metagenomic sequencing.</title>
        <authorList>
            <person name="Ghai R."/>
            <person name="Mizuno C.M."/>
            <person name="Picazo A."/>
            <person name="Camacho A."/>
            <person name="Rodriguez-Valera F."/>
        </authorList>
    </citation>
    <scope>NUCLEOTIDE SEQUENCE</scope>
</reference>
<proteinExistence type="predicted"/>
<dbReference type="EMBL" id="JNSL01000026">
    <property type="protein sequence ID" value="KGA19892.1"/>
    <property type="molecule type" value="Genomic_DNA"/>
</dbReference>
<gene>
    <name evidence="1" type="ORF">GM51_6000</name>
</gene>
<comment type="caution">
    <text evidence="1">The sequence shown here is derived from an EMBL/GenBank/DDBJ whole genome shotgun (WGS) entry which is preliminary data.</text>
</comment>
<name>A0A094Q936_9ZZZZ</name>
<dbReference type="AlphaFoldDB" id="A0A094Q936"/>
<protein>
    <submittedName>
        <fullName evidence="1">Uncharacterized protein</fullName>
    </submittedName>
</protein>
<sequence length="160" mass="17353">MIKSTLLSLARLALVRSPSTLPPCGRVNKTSVPMAPNRPSSRDAISQQISECEYSLPTNFSSKSLGSNKIEQVSTVLVFPKFATVESSRKCSWLPPAIVRASLWNARKNAGPQIPSTSKPTLRWNSRTAESVLFAKMPSTRSNANPSSIKRCCNCATSSP</sequence>
<accession>A0A094Q936</accession>
<evidence type="ECO:0000313" key="1">
    <source>
        <dbReference type="EMBL" id="KGA19892.1"/>
    </source>
</evidence>
<organism evidence="1">
    <name type="scientific">freshwater metagenome</name>
    <dbReference type="NCBI Taxonomy" id="449393"/>
    <lineage>
        <taxon>unclassified sequences</taxon>
        <taxon>metagenomes</taxon>
        <taxon>ecological metagenomes</taxon>
    </lineage>
</organism>